<gene>
    <name evidence="1" type="ORF">RRG08_021575</name>
</gene>
<reference evidence="1" key="1">
    <citation type="journal article" date="2023" name="G3 (Bethesda)">
        <title>A reference genome for the long-term kleptoplast-retaining sea slug Elysia crispata morphotype clarki.</title>
        <authorList>
            <person name="Eastman K.E."/>
            <person name="Pendleton A.L."/>
            <person name="Shaikh M.A."/>
            <person name="Suttiyut T."/>
            <person name="Ogas R."/>
            <person name="Tomko P."/>
            <person name="Gavelis G."/>
            <person name="Widhalm J.R."/>
            <person name="Wisecaver J.H."/>
        </authorList>
    </citation>
    <scope>NUCLEOTIDE SEQUENCE</scope>
    <source>
        <strain evidence="1">ECLA1</strain>
    </source>
</reference>
<dbReference type="Proteomes" id="UP001283361">
    <property type="component" value="Unassembled WGS sequence"/>
</dbReference>
<dbReference type="AlphaFoldDB" id="A0AAE0XDW9"/>
<accession>A0AAE0XDW9</accession>
<proteinExistence type="predicted"/>
<evidence type="ECO:0000313" key="1">
    <source>
        <dbReference type="EMBL" id="KAK3690877.1"/>
    </source>
</evidence>
<keyword evidence="2" id="KW-1185">Reference proteome</keyword>
<dbReference type="EMBL" id="JAWDGP010008106">
    <property type="protein sequence ID" value="KAK3690877.1"/>
    <property type="molecule type" value="Genomic_DNA"/>
</dbReference>
<protein>
    <submittedName>
        <fullName evidence="1">Uncharacterized protein</fullName>
    </submittedName>
</protein>
<sequence length="80" mass="9082">MIKATSWEIHANKSTALIDISLSSDFPPQESCQHYIVSGPRRLETIRTLMLRLAWLSTDTPWYTSCYQGGPIVVSRAKRT</sequence>
<name>A0AAE0XDW9_9GAST</name>
<evidence type="ECO:0000313" key="2">
    <source>
        <dbReference type="Proteomes" id="UP001283361"/>
    </source>
</evidence>
<organism evidence="1 2">
    <name type="scientific">Elysia crispata</name>
    <name type="common">lettuce slug</name>
    <dbReference type="NCBI Taxonomy" id="231223"/>
    <lineage>
        <taxon>Eukaryota</taxon>
        <taxon>Metazoa</taxon>
        <taxon>Spiralia</taxon>
        <taxon>Lophotrochozoa</taxon>
        <taxon>Mollusca</taxon>
        <taxon>Gastropoda</taxon>
        <taxon>Heterobranchia</taxon>
        <taxon>Euthyneura</taxon>
        <taxon>Panpulmonata</taxon>
        <taxon>Sacoglossa</taxon>
        <taxon>Placobranchoidea</taxon>
        <taxon>Plakobranchidae</taxon>
        <taxon>Elysia</taxon>
    </lineage>
</organism>
<comment type="caution">
    <text evidence="1">The sequence shown here is derived from an EMBL/GenBank/DDBJ whole genome shotgun (WGS) entry which is preliminary data.</text>
</comment>